<sequence length="31" mass="3452">MAERCAAELNSPHVFTFEVELNVLTLLSLCT</sequence>
<keyword evidence="2" id="KW-1185">Reference proteome</keyword>
<dbReference type="Proteomes" id="UP001154282">
    <property type="component" value="Unassembled WGS sequence"/>
</dbReference>
<dbReference type="AlphaFoldDB" id="A0AAV0L8H7"/>
<feature type="non-terminal residue" evidence="1">
    <location>
        <position position="31"/>
    </location>
</feature>
<gene>
    <name evidence="1" type="ORF">LITE_LOCUS22732</name>
</gene>
<organism evidence="1 2">
    <name type="scientific">Linum tenue</name>
    <dbReference type="NCBI Taxonomy" id="586396"/>
    <lineage>
        <taxon>Eukaryota</taxon>
        <taxon>Viridiplantae</taxon>
        <taxon>Streptophyta</taxon>
        <taxon>Embryophyta</taxon>
        <taxon>Tracheophyta</taxon>
        <taxon>Spermatophyta</taxon>
        <taxon>Magnoliopsida</taxon>
        <taxon>eudicotyledons</taxon>
        <taxon>Gunneridae</taxon>
        <taxon>Pentapetalae</taxon>
        <taxon>rosids</taxon>
        <taxon>fabids</taxon>
        <taxon>Malpighiales</taxon>
        <taxon>Linaceae</taxon>
        <taxon>Linum</taxon>
    </lineage>
</organism>
<reference evidence="1" key="1">
    <citation type="submission" date="2022-08" db="EMBL/GenBank/DDBJ databases">
        <authorList>
            <person name="Gutierrez-Valencia J."/>
        </authorList>
    </citation>
    <scope>NUCLEOTIDE SEQUENCE</scope>
</reference>
<protein>
    <submittedName>
        <fullName evidence="1">Uncharacterized protein</fullName>
    </submittedName>
</protein>
<proteinExistence type="predicted"/>
<name>A0AAV0L8H7_9ROSI</name>
<accession>A0AAV0L8H7</accession>
<comment type="caution">
    <text evidence="1">The sequence shown here is derived from an EMBL/GenBank/DDBJ whole genome shotgun (WGS) entry which is preliminary data.</text>
</comment>
<evidence type="ECO:0000313" key="2">
    <source>
        <dbReference type="Proteomes" id="UP001154282"/>
    </source>
</evidence>
<evidence type="ECO:0000313" key="1">
    <source>
        <dbReference type="EMBL" id="CAI0430718.1"/>
    </source>
</evidence>
<dbReference type="EMBL" id="CAMGYJ010000006">
    <property type="protein sequence ID" value="CAI0430718.1"/>
    <property type="molecule type" value="Genomic_DNA"/>
</dbReference>